<dbReference type="InterPro" id="IPR025245">
    <property type="entry name" value="DUF4197"/>
</dbReference>
<organism evidence="1 2">
    <name type="scientific">Flagellimonas lutaonensis</name>
    <dbReference type="NCBI Taxonomy" id="516051"/>
    <lineage>
        <taxon>Bacteria</taxon>
        <taxon>Pseudomonadati</taxon>
        <taxon>Bacteroidota</taxon>
        <taxon>Flavobacteriia</taxon>
        <taxon>Flavobacteriales</taxon>
        <taxon>Flavobacteriaceae</taxon>
        <taxon>Flagellimonas</taxon>
    </lineage>
</organism>
<evidence type="ECO:0000313" key="2">
    <source>
        <dbReference type="Proteomes" id="UP000032726"/>
    </source>
</evidence>
<evidence type="ECO:0008006" key="3">
    <source>
        <dbReference type="Google" id="ProtNLM"/>
    </source>
</evidence>
<reference evidence="1 2" key="1">
    <citation type="submission" date="2015-03" db="EMBL/GenBank/DDBJ databases">
        <title>Complete genome sequence of Muricauda lutaonensis CC-HSB-11T, isolated from a coastal hot spring.</title>
        <authorList>
            <person name="Kim K.M."/>
        </authorList>
    </citation>
    <scope>NUCLEOTIDE SEQUENCE [LARGE SCALE GENOMIC DNA]</scope>
    <source>
        <strain evidence="1 2">CC-HSB-11</strain>
    </source>
</reference>
<protein>
    <recommendedName>
        <fullName evidence="3">DUF4197 domain-containing protein</fullName>
    </recommendedName>
</protein>
<dbReference type="OrthoDB" id="5292580at2"/>
<dbReference type="AlphaFoldDB" id="A0A0D5YX48"/>
<evidence type="ECO:0000313" key="1">
    <source>
        <dbReference type="EMBL" id="AKA36464.1"/>
    </source>
</evidence>
<dbReference type="RefSeq" id="WP_045802993.1">
    <property type="nucleotide sequence ID" value="NZ_CP011071.1"/>
</dbReference>
<proteinExistence type="predicted"/>
<dbReference type="STRING" id="516051.VC82_2919"/>
<dbReference type="EMBL" id="CP011071">
    <property type="protein sequence ID" value="AKA36464.1"/>
    <property type="molecule type" value="Genomic_DNA"/>
</dbReference>
<dbReference type="PROSITE" id="PS51257">
    <property type="entry name" value="PROKAR_LIPOPROTEIN"/>
    <property type="match status" value="1"/>
</dbReference>
<dbReference type="Pfam" id="PF13852">
    <property type="entry name" value="DUF4197"/>
    <property type="match status" value="1"/>
</dbReference>
<gene>
    <name evidence="1" type="ORF">VC82_2919</name>
</gene>
<dbReference type="Proteomes" id="UP000032726">
    <property type="component" value="Chromosome"/>
</dbReference>
<dbReference type="KEGG" id="mlt:VC82_2919"/>
<dbReference type="HOGENOM" id="CLU_085032_1_0_10"/>
<keyword evidence="2" id="KW-1185">Reference proteome</keyword>
<sequence length="236" mass="26199">MEGTKAITLMFTCLFFFGCAELQDAVKNIPTNQPVSEREIILGLKQALEFGVVEGVALLNQEDGYFKDEAVKILLPEELKKVDEALRKIGLASLADEGLKVLNRAAEDAVGEAKPIFINAIKQFTINDAKEILVSDNDLAATQYLQQKTTYQLQQAFTPKIQNSLNKVGADKIWQDIINRYNTIPLVKPVNPNLTQYVTEQAIAGLFVKVGDKEKEIRNSVSARTTALLQKVFALQ</sequence>
<dbReference type="PATRIC" id="fig|516051.4.peg.2990"/>
<name>A0A0D5YX48_9FLAO</name>
<accession>A0A0D5YX48</accession>